<feature type="region of interest" description="Disordered" evidence="1">
    <location>
        <begin position="1"/>
        <end position="20"/>
    </location>
</feature>
<keyword evidence="3" id="KW-1185">Reference proteome</keyword>
<protein>
    <submittedName>
        <fullName evidence="2">Uncharacterized protein</fullName>
    </submittedName>
</protein>
<dbReference type="Proteomes" id="UP000299102">
    <property type="component" value="Unassembled WGS sequence"/>
</dbReference>
<dbReference type="EMBL" id="BGZK01002217">
    <property type="protein sequence ID" value="GBP91858.1"/>
    <property type="molecule type" value="Genomic_DNA"/>
</dbReference>
<gene>
    <name evidence="2" type="ORF">EVAR_80996_1</name>
</gene>
<organism evidence="2 3">
    <name type="scientific">Eumeta variegata</name>
    <name type="common">Bagworm moth</name>
    <name type="synonym">Eumeta japonica</name>
    <dbReference type="NCBI Taxonomy" id="151549"/>
    <lineage>
        <taxon>Eukaryota</taxon>
        <taxon>Metazoa</taxon>
        <taxon>Ecdysozoa</taxon>
        <taxon>Arthropoda</taxon>
        <taxon>Hexapoda</taxon>
        <taxon>Insecta</taxon>
        <taxon>Pterygota</taxon>
        <taxon>Neoptera</taxon>
        <taxon>Endopterygota</taxon>
        <taxon>Lepidoptera</taxon>
        <taxon>Glossata</taxon>
        <taxon>Ditrysia</taxon>
        <taxon>Tineoidea</taxon>
        <taxon>Psychidae</taxon>
        <taxon>Oiketicinae</taxon>
        <taxon>Eumeta</taxon>
    </lineage>
</organism>
<evidence type="ECO:0000256" key="1">
    <source>
        <dbReference type="SAM" id="MobiDB-lite"/>
    </source>
</evidence>
<evidence type="ECO:0000313" key="3">
    <source>
        <dbReference type="Proteomes" id="UP000299102"/>
    </source>
</evidence>
<name>A0A4C1ZVZ9_EUMVA</name>
<reference evidence="2 3" key="1">
    <citation type="journal article" date="2019" name="Commun. Biol.">
        <title>The bagworm genome reveals a unique fibroin gene that provides high tensile strength.</title>
        <authorList>
            <person name="Kono N."/>
            <person name="Nakamura H."/>
            <person name="Ohtoshi R."/>
            <person name="Tomita M."/>
            <person name="Numata K."/>
            <person name="Arakawa K."/>
        </authorList>
    </citation>
    <scope>NUCLEOTIDE SEQUENCE [LARGE SCALE GENOMIC DNA]</scope>
</reference>
<proteinExistence type="predicted"/>
<comment type="caution">
    <text evidence="2">The sequence shown here is derived from an EMBL/GenBank/DDBJ whole genome shotgun (WGS) entry which is preliminary data.</text>
</comment>
<sequence>MTRARRTASADWSITPGTAGMRPRDLRLRVITENRRKSYEHHPSVHLHKKFRRRLTRSAHLVAGHELSMPMNFPPAPQEAACRRRPVPRALCAGASPTKI</sequence>
<dbReference type="AlphaFoldDB" id="A0A4C1ZVZ9"/>
<evidence type="ECO:0000313" key="2">
    <source>
        <dbReference type="EMBL" id="GBP91858.1"/>
    </source>
</evidence>
<accession>A0A4C1ZVZ9</accession>